<feature type="domain" description="Glycosyltransferase 2-like" evidence="1">
    <location>
        <begin position="7"/>
        <end position="170"/>
    </location>
</feature>
<name>A0A5S4ZUI5_9FIRM</name>
<dbReference type="SUPFAM" id="SSF53448">
    <property type="entry name" value="Nucleotide-diphospho-sugar transferases"/>
    <property type="match status" value="1"/>
</dbReference>
<dbReference type="GO" id="GO:0016758">
    <property type="term" value="F:hexosyltransferase activity"/>
    <property type="evidence" value="ECO:0007669"/>
    <property type="project" value="UniProtKB-ARBA"/>
</dbReference>
<evidence type="ECO:0000259" key="1">
    <source>
        <dbReference type="Pfam" id="PF00535"/>
    </source>
</evidence>
<sequence>MEEPLISVIIPTCKRPPAMVKRALDSVINQSYKNLEIIVVNDSPADFAQRKAVEQLIKTLDDHRLRYIKHDQNLGGSAARNTGLLASRGEFIAFLDDDDQWLPGKLQKQMAKMSDANTGLVYCNYKMVDSTTQSTRLIDRCIAGSVFDDLMLGNFIGSTSFVLVRRRCFEQCGLFDTSMLSSQDHDMWLRIARKFKVDCVNESLVIYHIHDGERITTNPRSKIQGIQAINKKYADYLATHPKAKSTRLIMLTPYYLQLGDGKKALAIYWQSVKLAPWAIKRNLAYLKHIARFFLFRKSYGKNAP</sequence>
<dbReference type="AlphaFoldDB" id="A0A5S4ZUI5"/>
<dbReference type="Pfam" id="PF00535">
    <property type="entry name" value="Glycos_transf_2"/>
    <property type="match status" value="1"/>
</dbReference>
<dbReference type="EMBL" id="VNHM01000004">
    <property type="protein sequence ID" value="TYO96454.1"/>
    <property type="molecule type" value="Genomic_DNA"/>
</dbReference>
<evidence type="ECO:0000313" key="3">
    <source>
        <dbReference type="Proteomes" id="UP000323166"/>
    </source>
</evidence>
<dbReference type="InterPro" id="IPR029044">
    <property type="entry name" value="Nucleotide-diphossugar_trans"/>
</dbReference>
<dbReference type="PANTHER" id="PTHR22916:SF3">
    <property type="entry name" value="UDP-GLCNAC:BETAGAL BETA-1,3-N-ACETYLGLUCOSAMINYLTRANSFERASE-LIKE PROTEIN 1"/>
    <property type="match status" value="1"/>
</dbReference>
<dbReference type="PANTHER" id="PTHR22916">
    <property type="entry name" value="GLYCOSYLTRANSFERASE"/>
    <property type="match status" value="1"/>
</dbReference>
<dbReference type="InterPro" id="IPR001173">
    <property type="entry name" value="Glyco_trans_2-like"/>
</dbReference>
<protein>
    <submittedName>
        <fullName evidence="2">Glycosyl transferase family 2</fullName>
    </submittedName>
</protein>
<reference evidence="2 3" key="1">
    <citation type="submission" date="2019-07" db="EMBL/GenBank/DDBJ databases">
        <title>Genomic Encyclopedia of Type Strains, Phase I: the one thousand microbial genomes (KMG-I) project.</title>
        <authorList>
            <person name="Kyrpides N."/>
        </authorList>
    </citation>
    <scope>NUCLEOTIDE SEQUENCE [LARGE SCALE GENOMIC DNA]</scope>
    <source>
        <strain evidence="2 3">DSM 6562</strain>
    </source>
</reference>
<proteinExistence type="predicted"/>
<dbReference type="RefSeq" id="WP_166510968.1">
    <property type="nucleotide sequence ID" value="NZ_VNHM01000004.1"/>
</dbReference>
<accession>A0A5S4ZUI5</accession>
<dbReference type="Gene3D" id="3.90.550.10">
    <property type="entry name" value="Spore Coat Polysaccharide Biosynthesis Protein SpsA, Chain A"/>
    <property type="match status" value="1"/>
</dbReference>
<organism evidence="2 3">
    <name type="scientific">Desulfallas thermosapovorans DSM 6562</name>
    <dbReference type="NCBI Taxonomy" id="1121431"/>
    <lineage>
        <taxon>Bacteria</taxon>
        <taxon>Bacillati</taxon>
        <taxon>Bacillota</taxon>
        <taxon>Clostridia</taxon>
        <taxon>Eubacteriales</taxon>
        <taxon>Desulfallaceae</taxon>
        <taxon>Desulfallas</taxon>
    </lineage>
</organism>
<gene>
    <name evidence="2" type="ORF">LX24_00921</name>
</gene>
<keyword evidence="3" id="KW-1185">Reference proteome</keyword>
<evidence type="ECO:0000313" key="2">
    <source>
        <dbReference type="EMBL" id="TYO96454.1"/>
    </source>
</evidence>
<keyword evidence="2" id="KW-0808">Transferase</keyword>
<dbReference type="Proteomes" id="UP000323166">
    <property type="component" value="Unassembled WGS sequence"/>
</dbReference>
<comment type="caution">
    <text evidence="2">The sequence shown here is derived from an EMBL/GenBank/DDBJ whole genome shotgun (WGS) entry which is preliminary data.</text>
</comment>